<keyword evidence="5" id="KW-1185">Reference proteome</keyword>
<evidence type="ECO:0000256" key="3">
    <source>
        <dbReference type="SAM" id="SignalP"/>
    </source>
</evidence>
<sequence>MLKILLLPFALSVISPFVEAFPEPQANIGNVNPTQNTSSSTACANIHIIVVRASTENPGQGVIGTLATMISGAIPGSTVEAIDYPALLNPYGSSSSNGTTTTTKQLQKYVDTCNKASVVLLGYSQGAHVVGDVMCGGGQATSLGPSTPPIAKKYQDKVVAMIQMGDPRHVAQASFDIGSSQRNGIFPRPANISCNAIAAKIRSYCDSGDPFCDMGDDVQVHLSYTRRYNKDAYDFTISQLK</sequence>
<gene>
    <name evidence="4" type="ORF">EJ08DRAFT_582818</name>
</gene>
<accession>A0A9P4NZQ4</accession>
<evidence type="ECO:0000256" key="2">
    <source>
        <dbReference type="ARBA" id="ARBA00023157"/>
    </source>
</evidence>
<proteinExistence type="predicted"/>
<evidence type="ECO:0000313" key="4">
    <source>
        <dbReference type="EMBL" id="KAF2434051.1"/>
    </source>
</evidence>
<dbReference type="Proteomes" id="UP000800235">
    <property type="component" value="Unassembled WGS sequence"/>
</dbReference>
<dbReference type="PANTHER" id="PTHR33630:SF9">
    <property type="entry name" value="CUTINASE 4"/>
    <property type="match status" value="1"/>
</dbReference>
<protein>
    <submittedName>
        <fullName evidence="4">Cutinase</fullName>
    </submittedName>
</protein>
<dbReference type="OrthoDB" id="2586582at2759"/>
<organism evidence="4 5">
    <name type="scientific">Tothia fuscella</name>
    <dbReference type="NCBI Taxonomy" id="1048955"/>
    <lineage>
        <taxon>Eukaryota</taxon>
        <taxon>Fungi</taxon>
        <taxon>Dikarya</taxon>
        <taxon>Ascomycota</taxon>
        <taxon>Pezizomycotina</taxon>
        <taxon>Dothideomycetes</taxon>
        <taxon>Pleosporomycetidae</taxon>
        <taxon>Venturiales</taxon>
        <taxon>Cylindrosympodiaceae</taxon>
        <taxon>Tothia</taxon>
    </lineage>
</organism>
<evidence type="ECO:0000256" key="1">
    <source>
        <dbReference type="ARBA" id="ARBA00022801"/>
    </source>
</evidence>
<dbReference type="SMART" id="SM01110">
    <property type="entry name" value="Cutinase"/>
    <property type="match status" value="1"/>
</dbReference>
<keyword evidence="3" id="KW-0732">Signal</keyword>
<dbReference type="AlphaFoldDB" id="A0A9P4NZQ4"/>
<dbReference type="InterPro" id="IPR029058">
    <property type="entry name" value="AB_hydrolase_fold"/>
</dbReference>
<evidence type="ECO:0000313" key="5">
    <source>
        <dbReference type="Proteomes" id="UP000800235"/>
    </source>
</evidence>
<keyword evidence="2" id="KW-1015">Disulfide bond</keyword>
<feature type="signal peptide" evidence="3">
    <location>
        <begin position="1"/>
        <end position="20"/>
    </location>
</feature>
<dbReference type="EMBL" id="MU007018">
    <property type="protein sequence ID" value="KAF2434051.1"/>
    <property type="molecule type" value="Genomic_DNA"/>
</dbReference>
<feature type="chain" id="PRO_5040390352" evidence="3">
    <location>
        <begin position="21"/>
        <end position="241"/>
    </location>
</feature>
<keyword evidence="1" id="KW-0378">Hydrolase</keyword>
<dbReference type="PANTHER" id="PTHR33630">
    <property type="entry name" value="CUTINASE RV1984C-RELATED-RELATED"/>
    <property type="match status" value="1"/>
</dbReference>
<dbReference type="InterPro" id="IPR000675">
    <property type="entry name" value="Cutinase/axe"/>
</dbReference>
<dbReference type="Gene3D" id="3.40.50.1820">
    <property type="entry name" value="alpha/beta hydrolase"/>
    <property type="match status" value="1"/>
</dbReference>
<dbReference type="GO" id="GO:0052689">
    <property type="term" value="F:carboxylic ester hydrolase activity"/>
    <property type="evidence" value="ECO:0007669"/>
    <property type="project" value="UniProtKB-ARBA"/>
</dbReference>
<comment type="caution">
    <text evidence="4">The sequence shown here is derived from an EMBL/GenBank/DDBJ whole genome shotgun (WGS) entry which is preliminary data.</text>
</comment>
<reference evidence="4" key="1">
    <citation type="journal article" date="2020" name="Stud. Mycol.">
        <title>101 Dothideomycetes genomes: a test case for predicting lifestyles and emergence of pathogens.</title>
        <authorList>
            <person name="Haridas S."/>
            <person name="Albert R."/>
            <person name="Binder M."/>
            <person name="Bloem J."/>
            <person name="Labutti K."/>
            <person name="Salamov A."/>
            <person name="Andreopoulos B."/>
            <person name="Baker S."/>
            <person name="Barry K."/>
            <person name="Bills G."/>
            <person name="Bluhm B."/>
            <person name="Cannon C."/>
            <person name="Castanera R."/>
            <person name="Culley D."/>
            <person name="Daum C."/>
            <person name="Ezra D."/>
            <person name="Gonzalez J."/>
            <person name="Henrissat B."/>
            <person name="Kuo A."/>
            <person name="Liang C."/>
            <person name="Lipzen A."/>
            <person name="Lutzoni F."/>
            <person name="Magnuson J."/>
            <person name="Mondo S."/>
            <person name="Nolan M."/>
            <person name="Ohm R."/>
            <person name="Pangilinan J."/>
            <person name="Park H.-J."/>
            <person name="Ramirez L."/>
            <person name="Alfaro M."/>
            <person name="Sun H."/>
            <person name="Tritt A."/>
            <person name="Yoshinaga Y."/>
            <person name="Zwiers L.-H."/>
            <person name="Turgeon B."/>
            <person name="Goodwin S."/>
            <person name="Spatafora J."/>
            <person name="Crous P."/>
            <person name="Grigoriev I."/>
        </authorList>
    </citation>
    <scope>NUCLEOTIDE SEQUENCE</scope>
    <source>
        <strain evidence="4">CBS 130266</strain>
    </source>
</reference>
<dbReference type="Pfam" id="PF01083">
    <property type="entry name" value="Cutinase"/>
    <property type="match status" value="1"/>
</dbReference>
<dbReference type="SUPFAM" id="SSF53474">
    <property type="entry name" value="alpha/beta-Hydrolases"/>
    <property type="match status" value="1"/>
</dbReference>
<name>A0A9P4NZQ4_9PEZI</name>